<dbReference type="InterPro" id="IPR050382">
    <property type="entry name" value="MFS_Na/Anion_cotransporter"/>
</dbReference>
<dbReference type="GO" id="GO:0006820">
    <property type="term" value="P:monoatomic anion transport"/>
    <property type="evidence" value="ECO:0007669"/>
    <property type="project" value="TreeGrafter"/>
</dbReference>
<sequence length="516" mass="55984">MDPHKECVFVSEKSRFFPSIRFFLAILLCLCYIALAIGTSNISQSMVCMVKKPDFNATCPTEDLEVEAVPCHAAKKYNWTSMQQGLIYSAQNFGSLFMLISGWQADRLNGKWTIMVGMMFLIVSSAFLPISANVSVALVFFLRFLTGVGDALLSPAASSMITRWFPPKERPSALGIVTGGRQIGTLIILPIGGFLCGDNGSKGFGGWPTIFYLSSGIAGFVLIVWVIFSADKPSKHLCISQNEEAYISRKIEEEHVGKRNNRGRTPWKKIFTCRAMWVSVAALVCHEFPLVIMLQFLPKFFSDVLGLSSTINGLVSALPVAILFISKTLSSSLASYLTAQKVIGKTTSCKIFNFIASLGLGICIGATPLMGSLQHPAFAIVLLCLANAFAGLHTPGVQTALVQLAPAYSGILTGIAFAVAGVFSIFNKLLMSQILVTGSHKEWTIVFEISAVVAVLPIFFFTLWGSAERVEWASSRFVTPKDPDQDSQDSSSSSSSAIHSLAKLSMFLTHNLTNTA</sequence>
<feature type="domain" description="Major facilitator superfamily (MFS) profile" evidence="6">
    <location>
        <begin position="24"/>
        <end position="469"/>
    </location>
</feature>
<feature type="transmembrane region" description="Helical" evidence="5">
    <location>
        <begin position="351"/>
        <end position="371"/>
    </location>
</feature>
<keyword evidence="8" id="KW-1185">Reference proteome</keyword>
<evidence type="ECO:0000256" key="5">
    <source>
        <dbReference type="SAM" id="Phobius"/>
    </source>
</evidence>
<evidence type="ECO:0000259" key="6">
    <source>
        <dbReference type="PROSITE" id="PS50850"/>
    </source>
</evidence>
<comment type="caution">
    <text evidence="7">The sequence shown here is derived from an EMBL/GenBank/DDBJ whole genome shotgun (WGS) entry which is preliminary data.</text>
</comment>
<dbReference type="OrthoDB" id="2985014at2759"/>
<evidence type="ECO:0000256" key="4">
    <source>
        <dbReference type="ARBA" id="ARBA00023136"/>
    </source>
</evidence>
<keyword evidence="3 5" id="KW-1133">Transmembrane helix</keyword>
<dbReference type="AlphaFoldDB" id="A0A8S1ED33"/>
<dbReference type="Gene3D" id="1.20.1250.20">
    <property type="entry name" value="MFS general substrate transporter like domains"/>
    <property type="match status" value="2"/>
</dbReference>
<dbReference type="GO" id="GO:0022857">
    <property type="term" value="F:transmembrane transporter activity"/>
    <property type="evidence" value="ECO:0007669"/>
    <property type="project" value="InterPro"/>
</dbReference>
<feature type="transmembrane region" description="Helical" evidence="5">
    <location>
        <begin position="377"/>
        <end position="395"/>
    </location>
</feature>
<protein>
    <recommendedName>
        <fullName evidence="6">Major facilitator superfamily (MFS) profile domain-containing protein</fullName>
    </recommendedName>
</protein>
<reference evidence="7 8" key="1">
    <citation type="submission" date="2020-04" db="EMBL/GenBank/DDBJ databases">
        <authorList>
            <person name="Laetsch R D."/>
            <person name="Stevens L."/>
            <person name="Kumar S."/>
            <person name="Blaxter L. M."/>
        </authorList>
    </citation>
    <scope>NUCLEOTIDE SEQUENCE [LARGE SCALE GENOMIC DNA]</scope>
</reference>
<dbReference type="InterPro" id="IPR036259">
    <property type="entry name" value="MFS_trans_sf"/>
</dbReference>
<dbReference type="InterPro" id="IPR011701">
    <property type="entry name" value="MFS"/>
</dbReference>
<dbReference type="GO" id="GO:0016020">
    <property type="term" value="C:membrane"/>
    <property type="evidence" value="ECO:0007669"/>
    <property type="project" value="UniProtKB-SubCell"/>
</dbReference>
<comment type="subcellular location">
    <subcellularLocation>
        <location evidence="1">Membrane</location>
        <topology evidence="1">Multi-pass membrane protein</topology>
    </subcellularLocation>
</comment>
<evidence type="ECO:0000256" key="2">
    <source>
        <dbReference type="ARBA" id="ARBA00022692"/>
    </source>
</evidence>
<dbReference type="PROSITE" id="PS50850">
    <property type="entry name" value="MFS"/>
    <property type="match status" value="1"/>
</dbReference>
<proteinExistence type="predicted"/>
<dbReference type="PANTHER" id="PTHR11662:SF314">
    <property type="entry name" value="MAJOR FACILITATOR SUPERFAMILY (MFS) PROFILE DOMAIN-CONTAINING PROTEIN"/>
    <property type="match status" value="1"/>
</dbReference>
<evidence type="ECO:0000256" key="3">
    <source>
        <dbReference type="ARBA" id="ARBA00022989"/>
    </source>
</evidence>
<accession>A0A8S1ED33</accession>
<dbReference type="FunFam" id="1.20.1250.20:FF:000532">
    <property type="entry name" value="SLC (SoLute Carrier) homolog"/>
    <property type="match status" value="1"/>
</dbReference>
<dbReference type="SUPFAM" id="SSF103473">
    <property type="entry name" value="MFS general substrate transporter"/>
    <property type="match status" value="1"/>
</dbReference>
<feature type="transmembrane region" description="Helical" evidence="5">
    <location>
        <begin position="275"/>
        <end position="297"/>
    </location>
</feature>
<keyword evidence="4 5" id="KW-0472">Membrane</keyword>
<dbReference type="InterPro" id="IPR020846">
    <property type="entry name" value="MFS_dom"/>
</dbReference>
<feature type="transmembrane region" description="Helical" evidence="5">
    <location>
        <begin position="317"/>
        <end position="339"/>
    </location>
</feature>
<evidence type="ECO:0000313" key="7">
    <source>
        <dbReference type="EMBL" id="CAB3399919.1"/>
    </source>
</evidence>
<keyword evidence="2 5" id="KW-0812">Transmembrane</keyword>
<feature type="transmembrane region" description="Helical" evidence="5">
    <location>
        <begin position="173"/>
        <end position="195"/>
    </location>
</feature>
<dbReference type="EMBL" id="CADEPM010000002">
    <property type="protein sequence ID" value="CAB3399919.1"/>
    <property type="molecule type" value="Genomic_DNA"/>
</dbReference>
<feature type="transmembrane region" description="Helical" evidence="5">
    <location>
        <begin position="207"/>
        <end position="228"/>
    </location>
</feature>
<feature type="transmembrane region" description="Helical" evidence="5">
    <location>
        <begin position="407"/>
        <end position="426"/>
    </location>
</feature>
<dbReference type="Pfam" id="PF07690">
    <property type="entry name" value="MFS_1"/>
    <property type="match status" value="1"/>
</dbReference>
<evidence type="ECO:0000313" key="8">
    <source>
        <dbReference type="Proteomes" id="UP000494206"/>
    </source>
</evidence>
<dbReference type="PANTHER" id="PTHR11662">
    <property type="entry name" value="SOLUTE CARRIER FAMILY 17"/>
    <property type="match status" value="1"/>
</dbReference>
<organism evidence="7 8">
    <name type="scientific">Caenorhabditis bovis</name>
    <dbReference type="NCBI Taxonomy" id="2654633"/>
    <lineage>
        <taxon>Eukaryota</taxon>
        <taxon>Metazoa</taxon>
        <taxon>Ecdysozoa</taxon>
        <taxon>Nematoda</taxon>
        <taxon>Chromadorea</taxon>
        <taxon>Rhabditida</taxon>
        <taxon>Rhabditina</taxon>
        <taxon>Rhabditomorpha</taxon>
        <taxon>Rhabditoidea</taxon>
        <taxon>Rhabditidae</taxon>
        <taxon>Peloderinae</taxon>
        <taxon>Caenorhabditis</taxon>
    </lineage>
</organism>
<dbReference type="Proteomes" id="UP000494206">
    <property type="component" value="Unassembled WGS sequence"/>
</dbReference>
<gene>
    <name evidence="7" type="ORF">CBOVIS_LOCUS2964</name>
</gene>
<evidence type="ECO:0000256" key="1">
    <source>
        <dbReference type="ARBA" id="ARBA00004141"/>
    </source>
</evidence>
<name>A0A8S1ED33_9PELO</name>
<feature type="transmembrane region" description="Helical" evidence="5">
    <location>
        <begin position="20"/>
        <end position="42"/>
    </location>
</feature>
<feature type="transmembrane region" description="Helical" evidence="5">
    <location>
        <begin position="446"/>
        <end position="467"/>
    </location>
</feature>